<reference evidence="2 3" key="1">
    <citation type="submission" date="2015-07" db="EMBL/GenBank/DDBJ databases">
        <authorList>
            <person name="Cajimat M.N.B."/>
            <person name="Milazzo M.L."/>
            <person name="Fulhorst C.F."/>
        </authorList>
    </citation>
    <scope>NUCLEOTIDE SEQUENCE [LARGE SCALE GENOMIC DNA]</scope>
    <source>
        <strain evidence="2">Single colony</strain>
    </source>
</reference>
<accession>A0A0K3CQ81</accession>
<evidence type="ECO:0000313" key="3">
    <source>
        <dbReference type="Proteomes" id="UP000199069"/>
    </source>
</evidence>
<protein>
    <submittedName>
        <fullName evidence="2">Uncharacterized protein</fullName>
    </submittedName>
</protein>
<name>A0A0K3CQ81_RHOTO</name>
<evidence type="ECO:0000313" key="2">
    <source>
        <dbReference type="EMBL" id="CTR11163.1"/>
    </source>
</evidence>
<dbReference type="EMBL" id="CWKI01000016">
    <property type="protein sequence ID" value="CTR11163.1"/>
    <property type="molecule type" value="Genomic_DNA"/>
</dbReference>
<dbReference type="AlphaFoldDB" id="A0A0K3CQ81"/>
<sequence>MNTRSALSSVVASERTQRVDLRKLPSFALRSSATRFSLASSFDPTKATRRQLSSSLVLRRFTPPYSSPHAADSMIPSPKDVNHDAAREHAGMREPLCPTRRDTPNMSHAMEDVTVSHHGHRPSVPQTDLPFSRDFTSGSLSIGERYEPTHAHPKPHPSPSHPSLVDRFEGEAEELVGRWRHDAQLVEAGRAQRYYGGEAIKQGMRNGGGSVMC</sequence>
<evidence type="ECO:0000256" key="1">
    <source>
        <dbReference type="SAM" id="MobiDB-lite"/>
    </source>
</evidence>
<gene>
    <name evidence="2" type="primary">FGENESH: predicted gene_16.50</name>
    <name evidence="2" type="ORF">BN2166_0070240</name>
</gene>
<dbReference type="Proteomes" id="UP000199069">
    <property type="component" value="Unassembled WGS sequence"/>
</dbReference>
<organism evidence="2 3">
    <name type="scientific">Rhodotorula toruloides</name>
    <name type="common">Yeast</name>
    <name type="synonym">Rhodosporidium toruloides</name>
    <dbReference type="NCBI Taxonomy" id="5286"/>
    <lineage>
        <taxon>Eukaryota</taxon>
        <taxon>Fungi</taxon>
        <taxon>Dikarya</taxon>
        <taxon>Basidiomycota</taxon>
        <taxon>Pucciniomycotina</taxon>
        <taxon>Microbotryomycetes</taxon>
        <taxon>Sporidiobolales</taxon>
        <taxon>Sporidiobolaceae</taxon>
        <taxon>Rhodotorula</taxon>
    </lineage>
</organism>
<keyword evidence="3" id="KW-1185">Reference proteome</keyword>
<feature type="region of interest" description="Disordered" evidence="1">
    <location>
        <begin position="139"/>
        <end position="163"/>
    </location>
</feature>
<proteinExistence type="predicted"/>